<dbReference type="AlphaFoldDB" id="A0A7W8HIK3"/>
<dbReference type="RefSeq" id="WP_183968498.1">
    <property type="nucleotide sequence ID" value="NZ_BAABEW010000012.1"/>
</dbReference>
<dbReference type="InterPro" id="IPR051785">
    <property type="entry name" value="MMCE/EMCE_epimerase"/>
</dbReference>
<dbReference type="InterPro" id="IPR029068">
    <property type="entry name" value="Glyas_Bleomycin-R_OHBP_Dase"/>
</dbReference>
<evidence type="ECO:0000313" key="3">
    <source>
        <dbReference type="EMBL" id="MBB5272709.1"/>
    </source>
</evidence>
<keyword evidence="4" id="KW-1185">Reference proteome</keyword>
<evidence type="ECO:0000256" key="1">
    <source>
        <dbReference type="ARBA" id="ARBA00022723"/>
    </source>
</evidence>
<gene>
    <name evidence="3" type="ORF">HNQ70_002732</name>
</gene>
<accession>A0A7W8HIK3</accession>
<proteinExistence type="predicted"/>
<comment type="caution">
    <text evidence="3">The sequence shown here is derived from an EMBL/GenBank/DDBJ whole genome shotgun (WGS) entry which is preliminary data.</text>
</comment>
<dbReference type="SUPFAM" id="SSF54593">
    <property type="entry name" value="Glyoxalase/Bleomycin resistance protein/Dihydroxybiphenyl dioxygenase"/>
    <property type="match status" value="1"/>
</dbReference>
<dbReference type="Proteomes" id="UP000532440">
    <property type="component" value="Unassembled WGS sequence"/>
</dbReference>
<keyword evidence="1" id="KW-0479">Metal-binding</keyword>
<dbReference type="PANTHER" id="PTHR43048:SF3">
    <property type="entry name" value="METHYLMALONYL-COA EPIMERASE, MITOCHONDRIAL"/>
    <property type="match status" value="1"/>
</dbReference>
<name>A0A7W8HIK3_9BURK</name>
<dbReference type="Gene3D" id="3.10.180.10">
    <property type="entry name" value="2,3-Dihydroxybiphenyl 1,2-Dioxygenase, domain 1"/>
    <property type="match status" value="1"/>
</dbReference>
<feature type="domain" description="VOC" evidence="2">
    <location>
        <begin position="6"/>
        <end position="133"/>
    </location>
</feature>
<evidence type="ECO:0000259" key="2">
    <source>
        <dbReference type="PROSITE" id="PS51819"/>
    </source>
</evidence>
<organism evidence="3 4">
    <name type="scientific">Quisquiliibacterium transsilvanicum</name>
    <dbReference type="NCBI Taxonomy" id="1549638"/>
    <lineage>
        <taxon>Bacteria</taxon>
        <taxon>Pseudomonadati</taxon>
        <taxon>Pseudomonadota</taxon>
        <taxon>Betaproteobacteria</taxon>
        <taxon>Burkholderiales</taxon>
        <taxon>Burkholderiaceae</taxon>
        <taxon>Quisquiliibacterium</taxon>
    </lineage>
</organism>
<dbReference type="PROSITE" id="PS51819">
    <property type="entry name" value="VOC"/>
    <property type="match status" value="1"/>
</dbReference>
<sequence>MAGIKRIDHVAIAVRDCDQATEQYTKLLNAKHVRTEVLREKAGMVKVAYMQIGENILSLVQSLEPDGFINQHIDRYGEGLHHLGLEVDDLEGFISQVEANGYRIPLRDEFSNRSEVVLRPRDANGVVLQVLQWKGGSDATVADRIERILALQNQPE</sequence>
<dbReference type="Pfam" id="PF00903">
    <property type="entry name" value="Glyoxalase"/>
    <property type="match status" value="1"/>
</dbReference>
<dbReference type="PANTHER" id="PTHR43048">
    <property type="entry name" value="METHYLMALONYL-COA EPIMERASE"/>
    <property type="match status" value="1"/>
</dbReference>
<dbReference type="InterPro" id="IPR004360">
    <property type="entry name" value="Glyas_Fos-R_dOase_dom"/>
</dbReference>
<reference evidence="3 4" key="1">
    <citation type="submission" date="2020-08" db="EMBL/GenBank/DDBJ databases">
        <title>Genomic Encyclopedia of Type Strains, Phase IV (KMG-IV): sequencing the most valuable type-strain genomes for metagenomic binning, comparative biology and taxonomic classification.</title>
        <authorList>
            <person name="Goeker M."/>
        </authorList>
    </citation>
    <scope>NUCLEOTIDE SEQUENCE [LARGE SCALE GENOMIC DNA]</scope>
    <source>
        <strain evidence="3 4">DSM 29781</strain>
    </source>
</reference>
<dbReference type="GO" id="GO:0046491">
    <property type="term" value="P:L-methylmalonyl-CoA metabolic process"/>
    <property type="evidence" value="ECO:0007669"/>
    <property type="project" value="TreeGrafter"/>
</dbReference>
<evidence type="ECO:0000313" key="4">
    <source>
        <dbReference type="Proteomes" id="UP000532440"/>
    </source>
</evidence>
<protein>
    <submittedName>
        <fullName evidence="3">Methylmalonyl-CoA epimerase</fullName>
    </submittedName>
</protein>
<dbReference type="GO" id="GO:0046872">
    <property type="term" value="F:metal ion binding"/>
    <property type="evidence" value="ECO:0007669"/>
    <property type="project" value="UniProtKB-KW"/>
</dbReference>
<dbReference type="InterPro" id="IPR037523">
    <property type="entry name" value="VOC_core"/>
</dbReference>
<dbReference type="EMBL" id="JACHGB010000005">
    <property type="protein sequence ID" value="MBB5272709.1"/>
    <property type="molecule type" value="Genomic_DNA"/>
</dbReference>
<dbReference type="GO" id="GO:0004493">
    <property type="term" value="F:methylmalonyl-CoA epimerase activity"/>
    <property type="evidence" value="ECO:0007669"/>
    <property type="project" value="TreeGrafter"/>
</dbReference>